<evidence type="ECO:0000256" key="1">
    <source>
        <dbReference type="SAM" id="MobiDB-lite"/>
    </source>
</evidence>
<dbReference type="Proteomes" id="UP000280434">
    <property type="component" value="Unassembled WGS sequence"/>
</dbReference>
<reference evidence="2 3" key="1">
    <citation type="submission" date="2018-10" db="EMBL/GenBank/DDBJ databases">
        <title>Paraburkholderia sp. 7MK8-2, isolated from soil.</title>
        <authorList>
            <person name="Gao Z.-H."/>
            <person name="Qiu L.-H."/>
        </authorList>
    </citation>
    <scope>NUCLEOTIDE SEQUENCE [LARGE SCALE GENOMIC DNA]</scope>
    <source>
        <strain evidence="2 3">7MK8-2</strain>
    </source>
</reference>
<proteinExistence type="predicted"/>
<name>A0A494WXJ8_9BURK</name>
<accession>A0A494WXJ8</accession>
<gene>
    <name evidence="2" type="ORF">D7S89_26845</name>
</gene>
<comment type="caution">
    <text evidence="2">The sequence shown here is derived from an EMBL/GenBank/DDBJ whole genome shotgun (WGS) entry which is preliminary data.</text>
</comment>
<sequence>MCDDIGGEQTVAILEAGVAGGASQLLPPGIPGCQRQEQHKGDSVITDNATELDSSIKSGSLIYPIPDAKTVNDWITVILPDQAKGAGWQHSHAAGEQKVPAESGRAGNMKEFMNSP</sequence>
<evidence type="ECO:0000313" key="2">
    <source>
        <dbReference type="EMBL" id="RKP43278.1"/>
    </source>
</evidence>
<dbReference type="AlphaFoldDB" id="A0A494WXJ8"/>
<evidence type="ECO:0000313" key="3">
    <source>
        <dbReference type="Proteomes" id="UP000280434"/>
    </source>
</evidence>
<protein>
    <submittedName>
        <fullName evidence="2">Uncharacterized protein</fullName>
    </submittedName>
</protein>
<dbReference type="EMBL" id="RBZV01000026">
    <property type="protein sequence ID" value="RKP43278.1"/>
    <property type="molecule type" value="Genomic_DNA"/>
</dbReference>
<keyword evidence="3" id="KW-1185">Reference proteome</keyword>
<feature type="region of interest" description="Disordered" evidence="1">
    <location>
        <begin position="88"/>
        <end position="116"/>
    </location>
</feature>
<organism evidence="2 3">
    <name type="scientific">Trinickia fusca</name>
    <dbReference type="NCBI Taxonomy" id="2419777"/>
    <lineage>
        <taxon>Bacteria</taxon>
        <taxon>Pseudomonadati</taxon>
        <taxon>Pseudomonadota</taxon>
        <taxon>Betaproteobacteria</taxon>
        <taxon>Burkholderiales</taxon>
        <taxon>Burkholderiaceae</taxon>
        <taxon>Trinickia</taxon>
    </lineage>
</organism>